<evidence type="ECO:0000256" key="3">
    <source>
        <dbReference type="ARBA" id="ARBA00022695"/>
    </source>
</evidence>
<dbReference type="RefSeq" id="WP_268751323.1">
    <property type="nucleotide sequence ID" value="NZ_JAPRFQ010000001.1"/>
</dbReference>
<keyword evidence="3 5" id="KW-0548">Nucleotidyltransferase</keyword>
<dbReference type="Gene3D" id="3.10.20.730">
    <property type="entry name" value="RNAP, epsilon subunit-like"/>
    <property type="match status" value="1"/>
</dbReference>
<dbReference type="GO" id="GO:0003899">
    <property type="term" value="F:DNA-directed RNA polymerase activity"/>
    <property type="evidence" value="ECO:0007669"/>
    <property type="project" value="UniProtKB-UniRule"/>
</dbReference>
<comment type="caution">
    <text evidence="6">The sequence shown here is derived from an EMBL/GenBank/DDBJ whole genome shotgun (WGS) entry which is preliminary data.</text>
</comment>
<gene>
    <name evidence="5" type="primary">rpoY</name>
    <name evidence="6" type="ORF">OW157_00265</name>
</gene>
<evidence type="ECO:0000256" key="1">
    <source>
        <dbReference type="ARBA" id="ARBA00022478"/>
    </source>
</evidence>
<dbReference type="EC" id="2.7.7.6" evidence="5"/>
<evidence type="ECO:0000256" key="5">
    <source>
        <dbReference type="HAMAP-Rule" id="MF_01553"/>
    </source>
</evidence>
<dbReference type="Proteomes" id="UP001146670">
    <property type="component" value="Unassembled WGS sequence"/>
</dbReference>
<sequence>MIYKVTYQESKKEVPRREATHALYIDAESPIQVRELITAHTPYNIEYIQELDEAHLAYEQKNPDFELTEFDA</sequence>
<dbReference type="EMBL" id="JAPRFR010000001">
    <property type="protein sequence ID" value="MCZ0724998.1"/>
    <property type="molecule type" value="Genomic_DNA"/>
</dbReference>
<dbReference type="AlphaFoldDB" id="A0A9X3FLR8"/>
<dbReference type="InterPro" id="IPR009907">
    <property type="entry name" value="RpoY"/>
</dbReference>
<comment type="catalytic activity">
    <reaction evidence="5">
        <text>RNA(n) + a ribonucleoside 5'-triphosphate = RNA(n+1) + diphosphate</text>
        <dbReference type="Rhea" id="RHEA:21248"/>
        <dbReference type="Rhea" id="RHEA-COMP:14527"/>
        <dbReference type="Rhea" id="RHEA-COMP:17342"/>
        <dbReference type="ChEBI" id="CHEBI:33019"/>
        <dbReference type="ChEBI" id="CHEBI:61557"/>
        <dbReference type="ChEBI" id="CHEBI:140395"/>
        <dbReference type="EC" id="2.7.7.6"/>
    </reaction>
</comment>
<dbReference type="GO" id="GO:0003677">
    <property type="term" value="F:DNA binding"/>
    <property type="evidence" value="ECO:0007669"/>
    <property type="project" value="UniProtKB-UniRule"/>
</dbReference>
<comment type="function">
    <text evidence="5">A non-essential component of RNA polymerase (RNAP).</text>
</comment>
<proteinExistence type="inferred from homology"/>
<evidence type="ECO:0000256" key="4">
    <source>
        <dbReference type="ARBA" id="ARBA00023163"/>
    </source>
</evidence>
<organism evidence="6 7">
    <name type="scientific">Aerococcus kribbianus</name>
    <dbReference type="NCBI Taxonomy" id="2999064"/>
    <lineage>
        <taxon>Bacteria</taxon>
        <taxon>Bacillati</taxon>
        <taxon>Bacillota</taxon>
        <taxon>Bacilli</taxon>
        <taxon>Lactobacillales</taxon>
        <taxon>Aerococcaceae</taxon>
        <taxon>Aerococcus</taxon>
    </lineage>
</organism>
<evidence type="ECO:0000313" key="7">
    <source>
        <dbReference type="Proteomes" id="UP001146670"/>
    </source>
</evidence>
<reference evidence="6" key="1">
    <citation type="submission" date="2022-12" db="EMBL/GenBank/DDBJ databases">
        <title>Description and comparative metabolic analysis of Aerococcus sp. nov., isolated from the feces of a pig.</title>
        <authorList>
            <person name="Chang Y.-H."/>
        </authorList>
    </citation>
    <scope>NUCLEOTIDE SEQUENCE</scope>
    <source>
        <strain evidence="6">YH-aer222</strain>
    </source>
</reference>
<dbReference type="NCBIfam" id="NF010188">
    <property type="entry name" value="PRK13667.1"/>
    <property type="match status" value="1"/>
</dbReference>
<evidence type="ECO:0000313" key="6">
    <source>
        <dbReference type="EMBL" id="MCZ0724998.1"/>
    </source>
</evidence>
<comment type="subunit">
    <text evidence="5">RNAP is composed of a core of 2 alpha, a beta and a beta' subunit. The core is associated with a delta subunit, and at least one of epsilon or omega. When a sigma factor is associated with the core the holoenzyme is formed, which can initiate transcription.</text>
</comment>
<keyword evidence="4 5" id="KW-0804">Transcription</keyword>
<protein>
    <recommendedName>
        <fullName evidence="5">DNA-directed RNA polymerase subunit epsilon</fullName>
        <shortName evidence="5">RNAP epsilon subunit</shortName>
        <ecNumber evidence="5">2.7.7.6</ecNumber>
    </recommendedName>
    <alternativeName>
        <fullName evidence="5">RNA polymerase epsilon subunit</fullName>
    </alternativeName>
    <alternativeName>
        <fullName evidence="5">Transcriptase subunit epsilon</fullName>
    </alternativeName>
</protein>
<keyword evidence="1 5" id="KW-0240">DNA-directed RNA polymerase</keyword>
<dbReference type="GO" id="GO:0000428">
    <property type="term" value="C:DNA-directed RNA polymerase complex"/>
    <property type="evidence" value="ECO:0007669"/>
    <property type="project" value="UniProtKB-KW"/>
</dbReference>
<accession>A0A9X3FLR8</accession>
<dbReference type="HAMAP" id="MF_01553">
    <property type="entry name" value="RNApol_bact_RpoY"/>
    <property type="match status" value="1"/>
</dbReference>
<dbReference type="GO" id="GO:0006351">
    <property type="term" value="P:DNA-templated transcription"/>
    <property type="evidence" value="ECO:0007669"/>
    <property type="project" value="UniProtKB-UniRule"/>
</dbReference>
<evidence type="ECO:0000256" key="2">
    <source>
        <dbReference type="ARBA" id="ARBA00022679"/>
    </source>
</evidence>
<dbReference type="Pfam" id="PF07288">
    <property type="entry name" value="RpoY"/>
    <property type="match status" value="1"/>
</dbReference>
<keyword evidence="2 5" id="KW-0808">Transferase</keyword>
<name>A0A9X3FLR8_9LACT</name>
<keyword evidence="7" id="KW-1185">Reference proteome</keyword>
<comment type="similarity">
    <text evidence="5">Belongs to the RNA polymerase subunit epsilon family.</text>
</comment>